<dbReference type="AlphaFoldDB" id="A0A517M6J1"/>
<feature type="signal peptide" evidence="2">
    <location>
        <begin position="1"/>
        <end position="28"/>
    </location>
</feature>
<keyword evidence="4" id="KW-1185">Reference proteome</keyword>
<reference evidence="3 4" key="1">
    <citation type="submission" date="2019-02" db="EMBL/GenBank/DDBJ databases">
        <title>Deep-cultivation of Planctomycetes and their phenomic and genomic characterization uncovers novel biology.</title>
        <authorList>
            <person name="Wiegand S."/>
            <person name="Jogler M."/>
            <person name="Boedeker C."/>
            <person name="Pinto D."/>
            <person name="Vollmers J."/>
            <person name="Rivas-Marin E."/>
            <person name="Kohn T."/>
            <person name="Peeters S.H."/>
            <person name="Heuer A."/>
            <person name="Rast P."/>
            <person name="Oberbeckmann S."/>
            <person name="Bunk B."/>
            <person name="Jeske O."/>
            <person name="Meyerdierks A."/>
            <person name="Storesund J.E."/>
            <person name="Kallscheuer N."/>
            <person name="Luecker S."/>
            <person name="Lage O.M."/>
            <person name="Pohl T."/>
            <person name="Merkel B.J."/>
            <person name="Hornburger P."/>
            <person name="Mueller R.-W."/>
            <person name="Bruemmer F."/>
            <person name="Labrenz M."/>
            <person name="Spormann A.M."/>
            <person name="Op den Camp H."/>
            <person name="Overmann J."/>
            <person name="Amann R."/>
            <person name="Jetten M.S.M."/>
            <person name="Mascher T."/>
            <person name="Medema M.H."/>
            <person name="Devos D.P."/>
            <person name="Kaster A.-K."/>
            <person name="Ovreas L."/>
            <person name="Rohde M."/>
            <person name="Galperin M.Y."/>
            <person name="Jogler C."/>
        </authorList>
    </citation>
    <scope>NUCLEOTIDE SEQUENCE [LARGE SCALE GENOMIC DNA]</scope>
    <source>
        <strain evidence="3 4">EC9</strain>
    </source>
</reference>
<keyword evidence="2" id="KW-0732">Signal</keyword>
<feature type="chain" id="PRO_5022113798" evidence="2">
    <location>
        <begin position="29"/>
        <end position="228"/>
    </location>
</feature>
<gene>
    <name evidence="3" type="ORF">EC9_46840</name>
</gene>
<proteinExistence type="predicted"/>
<accession>A0A517M6J1</accession>
<protein>
    <submittedName>
        <fullName evidence="3">Uncharacterized protein</fullName>
    </submittedName>
</protein>
<feature type="compositionally biased region" description="Low complexity" evidence="1">
    <location>
        <begin position="48"/>
        <end position="66"/>
    </location>
</feature>
<evidence type="ECO:0000313" key="4">
    <source>
        <dbReference type="Proteomes" id="UP000319557"/>
    </source>
</evidence>
<organism evidence="3 4">
    <name type="scientific">Rosistilla ulvae</name>
    <dbReference type="NCBI Taxonomy" id="1930277"/>
    <lineage>
        <taxon>Bacteria</taxon>
        <taxon>Pseudomonadati</taxon>
        <taxon>Planctomycetota</taxon>
        <taxon>Planctomycetia</taxon>
        <taxon>Pirellulales</taxon>
        <taxon>Pirellulaceae</taxon>
        <taxon>Rosistilla</taxon>
    </lineage>
</organism>
<sequence precursor="true">MMRPQIPTIAALLAVSVTPFFCQHQAVAADLDREDRVARVFQVEMIQPPSSESDSESAAPDQGKPSAKGKSKSPKRDPIAERLASLMKPLDRIKLEPVSDGSKAPKDKAAALLSGEVTVIEADFHPFSPLNRYPICSCHNPLYFEEPDLERCGNGCGIATTAVSAVHFLANTLTLPYQIAADPPCTTECAAGDCRCCQEMSRMRPFECKLHAATLQGLATAGFVFLLL</sequence>
<evidence type="ECO:0000256" key="2">
    <source>
        <dbReference type="SAM" id="SignalP"/>
    </source>
</evidence>
<name>A0A517M6J1_9BACT</name>
<evidence type="ECO:0000313" key="3">
    <source>
        <dbReference type="EMBL" id="QDS90476.1"/>
    </source>
</evidence>
<feature type="region of interest" description="Disordered" evidence="1">
    <location>
        <begin position="46"/>
        <end position="78"/>
    </location>
</feature>
<dbReference type="Proteomes" id="UP000319557">
    <property type="component" value="Chromosome"/>
</dbReference>
<dbReference type="EMBL" id="CP036261">
    <property type="protein sequence ID" value="QDS90476.1"/>
    <property type="molecule type" value="Genomic_DNA"/>
</dbReference>
<dbReference type="KEGG" id="ruv:EC9_46840"/>
<evidence type="ECO:0000256" key="1">
    <source>
        <dbReference type="SAM" id="MobiDB-lite"/>
    </source>
</evidence>